<protein>
    <submittedName>
        <fullName evidence="1">Uncharacterized protein</fullName>
    </submittedName>
</protein>
<proteinExistence type="predicted"/>
<dbReference type="AlphaFoldDB" id="C0D9N8"/>
<accession>C0D9N8</accession>
<reference evidence="1 2" key="2">
    <citation type="submission" date="2009-02" db="EMBL/GenBank/DDBJ databases">
        <title>Draft genome sequence of Clostridium asparagiforme (DSM 15981).</title>
        <authorList>
            <person name="Sudarsanam P."/>
            <person name="Ley R."/>
            <person name="Guruge J."/>
            <person name="Turnbaugh P.J."/>
            <person name="Mahowald M."/>
            <person name="Liep D."/>
            <person name="Gordon J."/>
        </authorList>
    </citation>
    <scope>NUCLEOTIDE SEQUENCE [LARGE SCALE GENOMIC DNA]</scope>
    <source>
        <strain evidence="1 2">DSM 15981</strain>
    </source>
</reference>
<reference evidence="1 2" key="1">
    <citation type="submission" date="2009-01" db="EMBL/GenBank/DDBJ databases">
        <authorList>
            <person name="Fulton L."/>
            <person name="Clifton S."/>
            <person name="Fulton B."/>
            <person name="Xu J."/>
            <person name="Minx P."/>
            <person name="Pepin K.H."/>
            <person name="Johnson M."/>
            <person name="Bhonagiri V."/>
            <person name="Nash W.E."/>
            <person name="Mardis E.R."/>
            <person name="Wilson R.K."/>
        </authorList>
    </citation>
    <scope>NUCLEOTIDE SEQUENCE [LARGE SCALE GENOMIC DNA]</scope>
    <source>
        <strain evidence="1 2">DSM 15981</strain>
    </source>
</reference>
<keyword evidence="2" id="KW-1185">Reference proteome</keyword>
<sequence length="54" mass="6646">MNLGLFDKKIKLVLWNIDEYEKIIYLFLTLSHRKSMISLKDNYVFDKNKKYNIF</sequence>
<dbReference type="EMBL" id="ACCJ01000501">
    <property type="protein sequence ID" value="EEG51956.1"/>
    <property type="molecule type" value="Genomic_DNA"/>
</dbReference>
<evidence type="ECO:0000313" key="2">
    <source>
        <dbReference type="Proteomes" id="UP000004756"/>
    </source>
</evidence>
<dbReference type="HOGENOM" id="CLU_3041852_0_0_9"/>
<dbReference type="Proteomes" id="UP000004756">
    <property type="component" value="Unassembled WGS sequence"/>
</dbReference>
<comment type="caution">
    <text evidence="1">The sequence shown here is derived from an EMBL/GenBank/DDBJ whole genome shotgun (WGS) entry which is preliminary data.</text>
</comment>
<organism evidence="1 2">
    <name type="scientific">[Clostridium] asparagiforme DSM 15981</name>
    <dbReference type="NCBI Taxonomy" id="518636"/>
    <lineage>
        <taxon>Bacteria</taxon>
        <taxon>Bacillati</taxon>
        <taxon>Bacillota</taxon>
        <taxon>Clostridia</taxon>
        <taxon>Lachnospirales</taxon>
        <taxon>Lachnospiraceae</taxon>
        <taxon>Enterocloster</taxon>
    </lineage>
</organism>
<gene>
    <name evidence="1" type="ORF">CLOSTASPAR_05988</name>
</gene>
<evidence type="ECO:0000313" key="1">
    <source>
        <dbReference type="EMBL" id="EEG51956.1"/>
    </source>
</evidence>
<name>C0D9N8_9FIRM</name>